<dbReference type="Proteomes" id="UP000828390">
    <property type="component" value="Unassembled WGS sequence"/>
</dbReference>
<evidence type="ECO:0000256" key="1">
    <source>
        <dbReference type="SAM" id="MobiDB-lite"/>
    </source>
</evidence>
<comment type="caution">
    <text evidence="2">The sequence shown here is derived from an EMBL/GenBank/DDBJ whole genome shotgun (WGS) entry which is preliminary data.</text>
</comment>
<gene>
    <name evidence="2" type="ORF">DPMN_109049</name>
</gene>
<accession>A0A9D4K9Y9</accession>
<organism evidence="2 3">
    <name type="scientific">Dreissena polymorpha</name>
    <name type="common">Zebra mussel</name>
    <name type="synonym">Mytilus polymorpha</name>
    <dbReference type="NCBI Taxonomy" id="45954"/>
    <lineage>
        <taxon>Eukaryota</taxon>
        <taxon>Metazoa</taxon>
        <taxon>Spiralia</taxon>
        <taxon>Lophotrochozoa</taxon>
        <taxon>Mollusca</taxon>
        <taxon>Bivalvia</taxon>
        <taxon>Autobranchia</taxon>
        <taxon>Heteroconchia</taxon>
        <taxon>Euheterodonta</taxon>
        <taxon>Imparidentia</taxon>
        <taxon>Neoheterodontei</taxon>
        <taxon>Myida</taxon>
        <taxon>Dreissenoidea</taxon>
        <taxon>Dreissenidae</taxon>
        <taxon>Dreissena</taxon>
    </lineage>
</organism>
<reference evidence="2" key="2">
    <citation type="submission" date="2020-11" db="EMBL/GenBank/DDBJ databases">
        <authorList>
            <person name="McCartney M.A."/>
            <person name="Auch B."/>
            <person name="Kono T."/>
            <person name="Mallez S."/>
            <person name="Becker A."/>
            <person name="Gohl D.M."/>
            <person name="Silverstein K.A.T."/>
            <person name="Koren S."/>
            <person name="Bechman K.B."/>
            <person name="Herman A."/>
            <person name="Abrahante J.E."/>
            <person name="Garbe J."/>
        </authorList>
    </citation>
    <scope>NUCLEOTIDE SEQUENCE</scope>
    <source>
        <strain evidence="2">Duluth1</strain>
        <tissue evidence="2">Whole animal</tissue>
    </source>
</reference>
<protein>
    <submittedName>
        <fullName evidence="2">Uncharacterized protein</fullName>
    </submittedName>
</protein>
<sequence length="93" mass="10732">MQRQHINSPFETQTQRQPSDPHSETHSQHNIVTHLLRLRLNGSQATSILRLTLNTNLVTHLVRICLSNSLLTHPLSLKTRWQPIDTPTEPQTR</sequence>
<reference evidence="2" key="1">
    <citation type="journal article" date="2019" name="bioRxiv">
        <title>The Genome of the Zebra Mussel, Dreissena polymorpha: A Resource for Invasive Species Research.</title>
        <authorList>
            <person name="McCartney M.A."/>
            <person name="Auch B."/>
            <person name="Kono T."/>
            <person name="Mallez S."/>
            <person name="Zhang Y."/>
            <person name="Obille A."/>
            <person name="Becker A."/>
            <person name="Abrahante J.E."/>
            <person name="Garbe J."/>
            <person name="Badalamenti J.P."/>
            <person name="Herman A."/>
            <person name="Mangelson H."/>
            <person name="Liachko I."/>
            <person name="Sullivan S."/>
            <person name="Sone E.D."/>
            <person name="Koren S."/>
            <person name="Silverstein K.A.T."/>
            <person name="Beckman K.B."/>
            <person name="Gohl D.M."/>
        </authorList>
    </citation>
    <scope>NUCLEOTIDE SEQUENCE</scope>
    <source>
        <strain evidence="2">Duluth1</strain>
        <tissue evidence="2">Whole animal</tissue>
    </source>
</reference>
<evidence type="ECO:0000313" key="3">
    <source>
        <dbReference type="Proteomes" id="UP000828390"/>
    </source>
</evidence>
<evidence type="ECO:0000313" key="2">
    <source>
        <dbReference type="EMBL" id="KAH3835690.1"/>
    </source>
</evidence>
<proteinExistence type="predicted"/>
<feature type="region of interest" description="Disordered" evidence="1">
    <location>
        <begin position="1"/>
        <end position="29"/>
    </location>
</feature>
<dbReference type="AlphaFoldDB" id="A0A9D4K9Y9"/>
<keyword evidence="3" id="KW-1185">Reference proteome</keyword>
<dbReference type="EMBL" id="JAIWYP010000004">
    <property type="protein sequence ID" value="KAH3835690.1"/>
    <property type="molecule type" value="Genomic_DNA"/>
</dbReference>
<feature type="compositionally biased region" description="Polar residues" evidence="1">
    <location>
        <begin position="1"/>
        <end position="18"/>
    </location>
</feature>
<name>A0A9D4K9Y9_DREPO</name>